<gene>
    <name evidence="1" type="ORF">KHU32_17175</name>
</gene>
<proteinExistence type="predicted"/>
<dbReference type="Pfam" id="PF08856">
    <property type="entry name" value="DUF1826"/>
    <property type="match status" value="1"/>
</dbReference>
<accession>A0ABS5QG71</accession>
<dbReference type="Proteomes" id="UP000766336">
    <property type="component" value="Unassembled WGS sequence"/>
</dbReference>
<dbReference type="InterPro" id="IPR014955">
    <property type="entry name" value="DUF1826"/>
</dbReference>
<name>A0ABS5QG71_9PROT</name>
<dbReference type="RefSeq" id="WP_213671375.1">
    <property type="nucleotide sequence ID" value="NZ_JAHCDA010000003.1"/>
</dbReference>
<organism evidence="1 2">
    <name type="scientific">Roseococcus pinisoli</name>
    <dbReference type="NCBI Taxonomy" id="2835040"/>
    <lineage>
        <taxon>Bacteria</taxon>
        <taxon>Pseudomonadati</taxon>
        <taxon>Pseudomonadota</taxon>
        <taxon>Alphaproteobacteria</taxon>
        <taxon>Acetobacterales</taxon>
        <taxon>Roseomonadaceae</taxon>
        <taxon>Roseococcus</taxon>
    </lineage>
</organism>
<comment type="caution">
    <text evidence="1">The sequence shown here is derived from an EMBL/GenBank/DDBJ whole genome shotgun (WGS) entry which is preliminary data.</text>
</comment>
<protein>
    <submittedName>
        <fullName evidence="1">DUF1826 domain-containing protein</fullName>
    </submittedName>
</protein>
<evidence type="ECO:0000313" key="1">
    <source>
        <dbReference type="EMBL" id="MBS7812686.1"/>
    </source>
</evidence>
<keyword evidence="2" id="KW-1185">Reference proteome</keyword>
<reference evidence="1 2" key="1">
    <citation type="submission" date="2021-05" db="EMBL/GenBank/DDBJ databases">
        <title>Roseococcus sp. XZZS9, whole genome shotgun sequencing project.</title>
        <authorList>
            <person name="Zhao G."/>
            <person name="Shen L."/>
        </authorList>
    </citation>
    <scope>NUCLEOTIDE SEQUENCE [LARGE SCALE GENOMIC DNA]</scope>
    <source>
        <strain evidence="1 2">XZZS9</strain>
    </source>
</reference>
<evidence type="ECO:0000313" key="2">
    <source>
        <dbReference type="Proteomes" id="UP000766336"/>
    </source>
</evidence>
<sequence length="208" mass="22644">MPLFCEAFAPEARSMDAAARAVVGAAENTLLAALHPQVALAVWLREEPRHFARSLRPMREGGAFRATGEGPPEAALDGLCTQLPDGAPAEFLTDIFRLATLFGALTRSETVRLRLEGITGDACRKFHVDAVGYRMLVTYAGPGTQWVMGDDPEIAASPEQIPRCAVALFRGRRRPGGHALHRSPPLSDLPEAQRWRLLLCIDEPEPTP</sequence>
<dbReference type="EMBL" id="JAHCDA010000003">
    <property type="protein sequence ID" value="MBS7812686.1"/>
    <property type="molecule type" value="Genomic_DNA"/>
</dbReference>